<keyword evidence="7" id="KW-1185">Reference proteome</keyword>
<proteinExistence type="inferred from homology"/>
<sequence length="151" mass="18084">MKEKENDLEVRLETVKDKEKFLKTEDKRLELEKQQLYTARENLQALKDEIDNIEDVESEVEVLKSAKCAVERRKNEVAVNRDNLKEQQLEMQKDIDELGILSSRLKDQWKQFICERHSFLEFVEKYKSCKNCREVTRDFVLSNFQIPDLQV</sequence>
<evidence type="ECO:0000256" key="3">
    <source>
        <dbReference type="ARBA" id="ARBA00024186"/>
    </source>
</evidence>
<comment type="similarity">
    <text evidence="4">Belongs to the CRWN family.</text>
</comment>
<dbReference type="InterPro" id="IPR040418">
    <property type="entry name" value="CRWN"/>
</dbReference>
<accession>A0A6A3BIH3</accession>
<comment type="subcellular location">
    <subcellularLocation>
        <location evidence="3">Nucleus lamina</location>
    </subcellularLocation>
</comment>
<evidence type="ECO:0000256" key="1">
    <source>
        <dbReference type="ARBA" id="ARBA00023054"/>
    </source>
</evidence>
<dbReference type="PANTHER" id="PTHR31908">
    <property type="entry name" value="PROTEIN CROWDED NUCLEI 4"/>
    <property type="match status" value="1"/>
</dbReference>
<organism evidence="6 7">
    <name type="scientific">Hibiscus syriacus</name>
    <name type="common">Rose of Sharon</name>
    <dbReference type="NCBI Taxonomy" id="106335"/>
    <lineage>
        <taxon>Eukaryota</taxon>
        <taxon>Viridiplantae</taxon>
        <taxon>Streptophyta</taxon>
        <taxon>Embryophyta</taxon>
        <taxon>Tracheophyta</taxon>
        <taxon>Spermatophyta</taxon>
        <taxon>Magnoliopsida</taxon>
        <taxon>eudicotyledons</taxon>
        <taxon>Gunneridae</taxon>
        <taxon>Pentapetalae</taxon>
        <taxon>rosids</taxon>
        <taxon>malvids</taxon>
        <taxon>Malvales</taxon>
        <taxon>Malvaceae</taxon>
        <taxon>Malvoideae</taxon>
        <taxon>Hibiscus</taxon>
    </lineage>
</organism>
<protein>
    <submittedName>
        <fullName evidence="6">Uncharacterized protein</fullName>
    </submittedName>
</protein>
<dbReference type="GO" id="GO:0005652">
    <property type="term" value="C:nuclear lamina"/>
    <property type="evidence" value="ECO:0007669"/>
    <property type="project" value="UniProtKB-SubCell"/>
</dbReference>
<gene>
    <name evidence="6" type="ORF">F3Y22_tig00110156pilonHSYRG00294</name>
</gene>
<reference evidence="6" key="1">
    <citation type="submission" date="2019-09" db="EMBL/GenBank/DDBJ databases">
        <title>Draft genome information of white flower Hibiscus syriacus.</title>
        <authorList>
            <person name="Kim Y.-M."/>
        </authorList>
    </citation>
    <scope>NUCLEOTIDE SEQUENCE [LARGE SCALE GENOMIC DNA]</scope>
    <source>
        <strain evidence="6">YM2019G1</strain>
    </source>
</reference>
<evidence type="ECO:0000256" key="2">
    <source>
        <dbReference type="ARBA" id="ARBA00023242"/>
    </source>
</evidence>
<name>A0A6A3BIH3_HIBSY</name>
<dbReference type="GO" id="GO:0006997">
    <property type="term" value="P:nucleus organization"/>
    <property type="evidence" value="ECO:0007669"/>
    <property type="project" value="InterPro"/>
</dbReference>
<dbReference type="AlphaFoldDB" id="A0A6A3BIH3"/>
<dbReference type="PANTHER" id="PTHR31908:SF9">
    <property type="entry name" value="PROTEIN CROWDED NUCLEI 3"/>
    <property type="match status" value="1"/>
</dbReference>
<evidence type="ECO:0000313" key="6">
    <source>
        <dbReference type="EMBL" id="KAE8716055.1"/>
    </source>
</evidence>
<evidence type="ECO:0000313" key="7">
    <source>
        <dbReference type="Proteomes" id="UP000436088"/>
    </source>
</evidence>
<evidence type="ECO:0000256" key="4">
    <source>
        <dbReference type="ARBA" id="ARBA00024208"/>
    </source>
</evidence>
<evidence type="ECO:0000256" key="5">
    <source>
        <dbReference type="SAM" id="Coils"/>
    </source>
</evidence>
<comment type="caution">
    <text evidence="6">The sequence shown here is derived from an EMBL/GenBank/DDBJ whole genome shotgun (WGS) entry which is preliminary data.</text>
</comment>
<dbReference type="EMBL" id="VEPZ02000855">
    <property type="protein sequence ID" value="KAE8716055.1"/>
    <property type="molecule type" value="Genomic_DNA"/>
</dbReference>
<keyword evidence="2" id="KW-0539">Nucleus</keyword>
<keyword evidence="1 5" id="KW-0175">Coiled coil</keyword>
<dbReference type="Proteomes" id="UP000436088">
    <property type="component" value="Unassembled WGS sequence"/>
</dbReference>
<feature type="coiled-coil region" evidence="5">
    <location>
        <begin position="29"/>
        <end position="66"/>
    </location>
</feature>